<evidence type="ECO:0000313" key="2">
    <source>
        <dbReference type="EMBL" id="KAJ2933956.1"/>
    </source>
</evidence>
<organism evidence="2 3">
    <name type="scientific">Candolleomyces eurysporus</name>
    <dbReference type="NCBI Taxonomy" id="2828524"/>
    <lineage>
        <taxon>Eukaryota</taxon>
        <taxon>Fungi</taxon>
        <taxon>Dikarya</taxon>
        <taxon>Basidiomycota</taxon>
        <taxon>Agaricomycotina</taxon>
        <taxon>Agaricomycetes</taxon>
        <taxon>Agaricomycetidae</taxon>
        <taxon>Agaricales</taxon>
        <taxon>Agaricineae</taxon>
        <taxon>Psathyrellaceae</taxon>
        <taxon>Candolleomyces</taxon>
    </lineage>
</organism>
<sequence>MYARHQRRYDPFFNEWDCSDSFNFDDGYVLGEDSDEDDDDDGEGGATATLLVSKAAPIRVATSEEQVTFDPTPDLFRPPSPSTSNPLDTSPPLLEPPFDPYEAEVEEVFGKYYGFCPPVPGTEFPDLSITESSTDAFLRLLGLLREDPSDIPYFTSPHHQIARLFLDSAIGIKPSTSSLSDLNDSSLSPVRLLPRFDNIVPLNLQSRPQNPACLDSGNLLYVFDFSQPCVPWKLATFSPITALFICRLPPEYTETSIAFHLVQRGIPFRVLHPPPHIRKPLTAALSFMLPVRQWDHQFTKEDYESYLHNRTMVLGQPHMQAALRRGGLVWRLAIGVMGFSDVARQPTLWGETFSPGANLFEDTASTVELDLICGAYECITVDGKKRALKSWWPLVRYYEKPECGENHGHWSNRRESWYQDRLSDISASNAQPLSYTEWKTRQHGVKAIRNFLTHISKSSANLIAAHSLSSATL</sequence>
<comment type="caution">
    <text evidence="2">The sequence shown here is derived from an EMBL/GenBank/DDBJ whole genome shotgun (WGS) entry which is preliminary data.</text>
</comment>
<dbReference type="AlphaFoldDB" id="A0A9W8JDP8"/>
<dbReference type="EMBL" id="JANBPK010000730">
    <property type="protein sequence ID" value="KAJ2933956.1"/>
    <property type="molecule type" value="Genomic_DNA"/>
</dbReference>
<protein>
    <submittedName>
        <fullName evidence="2">Uncharacterized protein</fullName>
    </submittedName>
</protein>
<evidence type="ECO:0000313" key="3">
    <source>
        <dbReference type="Proteomes" id="UP001140091"/>
    </source>
</evidence>
<feature type="non-terminal residue" evidence="2">
    <location>
        <position position="473"/>
    </location>
</feature>
<evidence type="ECO:0000256" key="1">
    <source>
        <dbReference type="SAM" id="MobiDB-lite"/>
    </source>
</evidence>
<dbReference type="Proteomes" id="UP001140091">
    <property type="component" value="Unassembled WGS sequence"/>
</dbReference>
<keyword evidence="3" id="KW-1185">Reference proteome</keyword>
<accession>A0A9W8JDP8</accession>
<dbReference type="OrthoDB" id="3270336at2759"/>
<reference evidence="2" key="1">
    <citation type="submission" date="2022-06" db="EMBL/GenBank/DDBJ databases">
        <title>Genome Sequence of Candolleomyces eurysporus.</title>
        <authorList>
            <person name="Buettner E."/>
        </authorList>
    </citation>
    <scope>NUCLEOTIDE SEQUENCE</scope>
    <source>
        <strain evidence="2">VTCC 930004</strain>
    </source>
</reference>
<gene>
    <name evidence="2" type="ORF">H1R20_g3127</name>
</gene>
<feature type="region of interest" description="Disordered" evidence="1">
    <location>
        <begin position="64"/>
        <end position="94"/>
    </location>
</feature>
<name>A0A9W8JDP8_9AGAR</name>
<proteinExistence type="predicted"/>